<feature type="transmembrane region" description="Helical" evidence="2">
    <location>
        <begin position="188"/>
        <end position="206"/>
    </location>
</feature>
<keyword evidence="2" id="KW-1133">Transmembrane helix</keyword>
<evidence type="ECO:0000313" key="5">
    <source>
        <dbReference type="Proteomes" id="UP000266841"/>
    </source>
</evidence>
<feature type="region of interest" description="Disordered" evidence="1">
    <location>
        <begin position="42"/>
        <end position="61"/>
    </location>
</feature>
<evidence type="ECO:0000313" key="4">
    <source>
        <dbReference type="EMBL" id="EJK61572.1"/>
    </source>
</evidence>
<feature type="chain" id="PRO_5003841432" evidence="3">
    <location>
        <begin position="19"/>
        <end position="279"/>
    </location>
</feature>
<protein>
    <submittedName>
        <fullName evidence="4">Uncharacterized protein</fullName>
    </submittedName>
</protein>
<dbReference type="AlphaFoldDB" id="K0STF3"/>
<reference evidence="4 5" key="1">
    <citation type="journal article" date="2012" name="Genome Biol.">
        <title>Genome and low-iron response of an oceanic diatom adapted to chronic iron limitation.</title>
        <authorList>
            <person name="Lommer M."/>
            <person name="Specht M."/>
            <person name="Roy A.S."/>
            <person name="Kraemer L."/>
            <person name="Andreson R."/>
            <person name="Gutowska M.A."/>
            <person name="Wolf J."/>
            <person name="Bergner S.V."/>
            <person name="Schilhabel M.B."/>
            <person name="Klostermeier U.C."/>
            <person name="Beiko R.G."/>
            <person name="Rosenstiel P."/>
            <person name="Hippler M."/>
            <person name="Laroche J."/>
        </authorList>
    </citation>
    <scope>NUCLEOTIDE SEQUENCE [LARGE SCALE GENOMIC DNA]</scope>
    <source>
        <strain evidence="4 5">CCMP1005</strain>
    </source>
</reference>
<feature type="non-terminal residue" evidence="4">
    <location>
        <position position="279"/>
    </location>
</feature>
<proteinExistence type="predicted"/>
<accession>K0STF3</accession>
<gene>
    <name evidence="4" type="ORF">THAOC_17914</name>
</gene>
<dbReference type="EMBL" id="AGNL01019800">
    <property type="protein sequence ID" value="EJK61572.1"/>
    <property type="molecule type" value="Genomic_DNA"/>
</dbReference>
<dbReference type="Proteomes" id="UP000266841">
    <property type="component" value="Unassembled WGS sequence"/>
</dbReference>
<keyword evidence="5" id="KW-1185">Reference proteome</keyword>
<feature type="transmembrane region" description="Helical" evidence="2">
    <location>
        <begin position="226"/>
        <end position="247"/>
    </location>
</feature>
<evidence type="ECO:0000256" key="2">
    <source>
        <dbReference type="SAM" id="Phobius"/>
    </source>
</evidence>
<keyword evidence="3" id="KW-0732">Signal</keyword>
<keyword evidence="2" id="KW-0472">Membrane</keyword>
<feature type="transmembrane region" description="Helical" evidence="2">
    <location>
        <begin position="111"/>
        <end position="133"/>
    </location>
</feature>
<dbReference type="OrthoDB" id="557906at2759"/>
<organism evidence="4 5">
    <name type="scientific">Thalassiosira oceanica</name>
    <name type="common">Marine diatom</name>
    <dbReference type="NCBI Taxonomy" id="159749"/>
    <lineage>
        <taxon>Eukaryota</taxon>
        <taxon>Sar</taxon>
        <taxon>Stramenopiles</taxon>
        <taxon>Ochrophyta</taxon>
        <taxon>Bacillariophyta</taxon>
        <taxon>Coscinodiscophyceae</taxon>
        <taxon>Thalassiosirophycidae</taxon>
        <taxon>Thalassiosirales</taxon>
        <taxon>Thalassiosiraceae</taxon>
        <taxon>Thalassiosira</taxon>
    </lineage>
</organism>
<evidence type="ECO:0000256" key="1">
    <source>
        <dbReference type="SAM" id="MobiDB-lite"/>
    </source>
</evidence>
<comment type="caution">
    <text evidence="4">The sequence shown here is derived from an EMBL/GenBank/DDBJ whole genome shotgun (WGS) entry which is preliminary data.</text>
</comment>
<sequence length="279" mass="31088">MRLPLCLLVSLCISAASGVKTSSTNPILLGFPDNPAWGWDKAPPKSSLSDPKELGPDLPPDQSKTAKQFNLNLVQLVHWTPIIPAVLMAKNVYFYSDFWDGIFDNDKRRSLLMLLSPIIAFFGGLPGIMMHTYESWQVAPFKNPLDDPNFKISDFNNQWLRIVAYQFIFVMQYVGLITFALGVLGYDFLANFKIWSILGFLVGYLGNQHPKISFSLFQHNTMPLSWYTIGAFGFGVICNLLAFIKLGEYSFPDLKGADRLIKSVLAPLLIAAGGVIEGL</sequence>
<feature type="transmembrane region" description="Helical" evidence="2">
    <location>
        <begin position="162"/>
        <end position="181"/>
    </location>
</feature>
<keyword evidence="2" id="KW-0812">Transmembrane</keyword>
<name>K0STF3_THAOC</name>
<feature type="signal peptide" evidence="3">
    <location>
        <begin position="1"/>
        <end position="18"/>
    </location>
</feature>
<evidence type="ECO:0000256" key="3">
    <source>
        <dbReference type="SAM" id="SignalP"/>
    </source>
</evidence>